<feature type="compositionally biased region" description="Polar residues" evidence="1">
    <location>
        <begin position="1"/>
        <end position="25"/>
    </location>
</feature>
<dbReference type="AlphaFoldDB" id="A0A4Z1GCZ0"/>
<feature type="region of interest" description="Disordered" evidence="1">
    <location>
        <begin position="1"/>
        <end position="93"/>
    </location>
</feature>
<sequence length="327" mass="36078">MGSDSAISIGSSPQDSNDSDATSPMISDLSPPGFNSSITGLPRVSENVCPDSNKSDTTLPKVPSLGPPDPNRSGFTLPGFPNSLPPNNSSTQLENYPNPLVPNNFRPPAPYKFGPIVENYSGVTDQRNLRLPIPDGHTLNPSPLIPPKLILSHPCLPCSRDLPSGPPCNGVQPCFECVKSNKFCSFPRSAYLAEPDLLYIPVYLPYYQSWECSRDPSSRQKFVAAVKRTMTMAELVKDLRCNHPILHPIPEHKLTDQVATAVIAIPLIPSDIFFRYYLQGIEVWANDYVLVRDLKWGNDDCMEVRAFNLDTGIEYHGCMAGWCQKSE</sequence>
<evidence type="ECO:0000256" key="1">
    <source>
        <dbReference type="SAM" id="MobiDB-lite"/>
    </source>
</evidence>
<dbReference type="Proteomes" id="UP000297814">
    <property type="component" value="Unassembled WGS sequence"/>
</dbReference>
<keyword evidence="3" id="KW-1185">Reference proteome</keyword>
<name>A0A4Z1GCZ0_9HELO</name>
<evidence type="ECO:0000313" key="3">
    <source>
        <dbReference type="Proteomes" id="UP000297814"/>
    </source>
</evidence>
<accession>A0A4Z1GCZ0</accession>
<organism evidence="2 3">
    <name type="scientific">Botrytis hyacinthi</name>
    <dbReference type="NCBI Taxonomy" id="278943"/>
    <lineage>
        <taxon>Eukaryota</taxon>
        <taxon>Fungi</taxon>
        <taxon>Dikarya</taxon>
        <taxon>Ascomycota</taxon>
        <taxon>Pezizomycotina</taxon>
        <taxon>Leotiomycetes</taxon>
        <taxon>Helotiales</taxon>
        <taxon>Sclerotiniaceae</taxon>
        <taxon>Botrytis</taxon>
    </lineage>
</organism>
<dbReference type="EMBL" id="PQXK01000251">
    <property type="protein sequence ID" value="TGO33340.1"/>
    <property type="molecule type" value="Genomic_DNA"/>
</dbReference>
<protein>
    <submittedName>
        <fullName evidence="2">Uncharacterized protein</fullName>
    </submittedName>
</protein>
<evidence type="ECO:0000313" key="2">
    <source>
        <dbReference type="EMBL" id="TGO33340.1"/>
    </source>
</evidence>
<reference evidence="2 3" key="1">
    <citation type="submission" date="2017-12" db="EMBL/GenBank/DDBJ databases">
        <title>Comparative genomics of Botrytis spp.</title>
        <authorList>
            <person name="Valero-Jimenez C.A."/>
            <person name="Tapia P."/>
            <person name="Veloso J."/>
            <person name="Silva-Moreno E."/>
            <person name="Staats M."/>
            <person name="Valdes J.H."/>
            <person name="Van Kan J.A.L."/>
        </authorList>
    </citation>
    <scope>NUCLEOTIDE SEQUENCE [LARGE SCALE GENOMIC DNA]</scope>
    <source>
        <strain evidence="2 3">Bh0001</strain>
    </source>
</reference>
<comment type="caution">
    <text evidence="2">The sequence shown here is derived from an EMBL/GenBank/DDBJ whole genome shotgun (WGS) entry which is preliminary data.</text>
</comment>
<gene>
    <name evidence="2" type="ORF">BHYA_0251g00070</name>
</gene>
<proteinExistence type="predicted"/>